<evidence type="ECO:0000256" key="3">
    <source>
        <dbReference type="ARBA" id="ARBA00004123"/>
    </source>
</evidence>
<dbReference type="PRINTS" id="PR01550">
    <property type="entry name" value="TOP6AFAMILY"/>
</dbReference>
<keyword evidence="7" id="KW-0460">Magnesium</keyword>
<comment type="similarity">
    <text evidence="4">Belongs to the TOP6A family.</text>
</comment>
<reference evidence="15" key="1">
    <citation type="submission" date="2016-06" db="EMBL/GenBank/DDBJ databases">
        <title>Parallel loss of symbiosis genes in relatives of nitrogen-fixing non-legume Parasponia.</title>
        <authorList>
            <person name="Van Velzen R."/>
            <person name="Holmer R."/>
            <person name="Bu F."/>
            <person name="Rutten L."/>
            <person name="Van Zeijl A."/>
            <person name="Liu W."/>
            <person name="Santuari L."/>
            <person name="Cao Q."/>
            <person name="Sharma T."/>
            <person name="Shen D."/>
            <person name="Roswanjaya Y."/>
            <person name="Wardhani T."/>
            <person name="Kalhor M.S."/>
            <person name="Jansen J."/>
            <person name="Van den Hoogen J."/>
            <person name="Gungor B."/>
            <person name="Hartog M."/>
            <person name="Hontelez J."/>
            <person name="Verver J."/>
            <person name="Yang W.-C."/>
            <person name="Schijlen E."/>
            <person name="Repin R."/>
            <person name="Schilthuizen M."/>
            <person name="Schranz E."/>
            <person name="Heidstra R."/>
            <person name="Miyata K."/>
            <person name="Fedorova E."/>
            <person name="Kohlen W."/>
            <person name="Bisseling T."/>
            <person name="Smit S."/>
            <person name="Geurts R."/>
        </authorList>
    </citation>
    <scope>NUCLEOTIDE SEQUENCE [LARGE SCALE GENOMIC DNA]</scope>
    <source>
        <strain evidence="15">cv. RG33-2</strain>
    </source>
</reference>
<accession>A0A2P5FLS3</accession>
<dbReference type="GO" id="GO:0003677">
    <property type="term" value="F:DNA binding"/>
    <property type="evidence" value="ECO:0007669"/>
    <property type="project" value="UniProtKB-KW"/>
</dbReference>
<dbReference type="GO" id="GO:0046872">
    <property type="term" value="F:metal ion binding"/>
    <property type="evidence" value="ECO:0007669"/>
    <property type="project" value="UniProtKB-KW"/>
</dbReference>
<dbReference type="InterPro" id="IPR013049">
    <property type="entry name" value="Spo11/TopoVI_A_N"/>
</dbReference>
<evidence type="ECO:0000313" key="15">
    <source>
        <dbReference type="Proteomes" id="UP000237000"/>
    </source>
</evidence>
<dbReference type="InterPro" id="IPR013048">
    <property type="entry name" value="Meiotic_Spo11"/>
</dbReference>
<comment type="caution">
    <text evidence="14">The sequence shown here is derived from an EMBL/GenBank/DDBJ whole genome shotgun (WGS) entry which is preliminary data.</text>
</comment>
<dbReference type="EMBL" id="JXTC01000022">
    <property type="protein sequence ID" value="PON98730.1"/>
    <property type="molecule type" value="Genomic_DNA"/>
</dbReference>
<evidence type="ECO:0000256" key="6">
    <source>
        <dbReference type="ARBA" id="ARBA00022723"/>
    </source>
</evidence>
<dbReference type="EC" id="5.6.2.2" evidence="5"/>
<dbReference type="CDD" id="cd00223">
    <property type="entry name" value="TOPRIM_TopoIIB_SPO"/>
    <property type="match status" value="1"/>
</dbReference>
<dbReference type="AlphaFoldDB" id="A0A2P5FLS3"/>
<evidence type="ECO:0000256" key="11">
    <source>
        <dbReference type="ARBA" id="ARBA00023242"/>
    </source>
</evidence>
<dbReference type="OrthoDB" id="5377392at2759"/>
<dbReference type="GO" id="GO:0005524">
    <property type="term" value="F:ATP binding"/>
    <property type="evidence" value="ECO:0007669"/>
    <property type="project" value="InterPro"/>
</dbReference>
<dbReference type="GO" id="GO:0007131">
    <property type="term" value="P:reciprocal meiotic recombination"/>
    <property type="evidence" value="ECO:0007669"/>
    <property type="project" value="TreeGrafter"/>
</dbReference>
<comment type="cofactor">
    <cofactor evidence="2">
        <name>Mg(2+)</name>
        <dbReference type="ChEBI" id="CHEBI:18420"/>
    </cofactor>
</comment>
<dbReference type="PANTHER" id="PTHR10848:SF0">
    <property type="entry name" value="MEIOTIC RECOMBINATION PROTEIN SPO11"/>
    <property type="match status" value="1"/>
</dbReference>
<dbReference type="Gene3D" id="3.40.1360.10">
    <property type="match status" value="1"/>
</dbReference>
<evidence type="ECO:0000256" key="10">
    <source>
        <dbReference type="ARBA" id="ARBA00023235"/>
    </source>
</evidence>
<evidence type="ECO:0000256" key="9">
    <source>
        <dbReference type="ARBA" id="ARBA00023125"/>
    </source>
</evidence>
<feature type="domain" description="Topoisomerase 6 subunit A/Spo11 TOPRIM" evidence="13">
    <location>
        <begin position="186"/>
        <end position="347"/>
    </location>
</feature>
<evidence type="ECO:0000256" key="8">
    <source>
        <dbReference type="ARBA" id="ARBA00023029"/>
    </source>
</evidence>
<sequence>VSSPSAGCSDVLFELTVGHVRDETFELTVDHAKAKTFEFTVLLHTEPYHKYVLELERYVLRECESVLDHNKFKKKNQLNYDIIKYLIELCDEQESSRKRSIFYINQNKALKQDETDRILNDIATSLHYSRTSLPISAVPKGVVIGCLKFKESGSIAVDCTEVGDSGKEIPYSVSSIMDIENKGVKFILLVEKDTVFLSLLDHKFYEKVPCIIITGKGTPDVSTRSFLRRLKVELYLPILGLVNGDVYGVQILSVYSYGSKQMPFDNENLVTPNIRWLDIWPSDIEKYDIPDESVTTLSEREIGILNTMLSVDAPIEKNRKWKAELTLMINSKKKVEIEALYHCGPNILLIPF</sequence>
<keyword evidence="6" id="KW-0479">Metal-binding</keyword>
<comment type="subcellular location">
    <subcellularLocation>
        <location evidence="3">Nucleus</location>
    </subcellularLocation>
</comment>
<keyword evidence="9" id="KW-0238">DNA-binding</keyword>
<keyword evidence="8" id="KW-0799">Topoisomerase</keyword>
<dbReference type="PRINTS" id="PR01551">
    <property type="entry name" value="SPO11HOMOLOG"/>
</dbReference>
<organism evidence="14 15">
    <name type="scientific">Trema orientale</name>
    <name type="common">Charcoal tree</name>
    <name type="synonym">Celtis orientalis</name>
    <dbReference type="NCBI Taxonomy" id="63057"/>
    <lineage>
        <taxon>Eukaryota</taxon>
        <taxon>Viridiplantae</taxon>
        <taxon>Streptophyta</taxon>
        <taxon>Embryophyta</taxon>
        <taxon>Tracheophyta</taxon>
        <taxon>Spermatophyta</taxon>
        <taxon>Magnoliopsida</taxon>
        <taxon>eudicotyledons</taxon>
        <taxon>Gunneridae</taxon>
        <taxon>Pentapetalae</taxon>
        <taxon>rosids</taxon>
        <taxon>fabids</taxon>
        <taxon>Rosales</taxon>
        <taxon>Cannabaceae</taxon>
        <taxon>Trema</taxon>
    </lineage>
</organism>
<dbReference type="InterPro" id="IPR036388">
    <property type="entry name" value="WH-like_DNA-bd_sf"/>
</dbReference>
<dbReference type="Pfam" id="PF21180">
    <property type="entry name" value="TOP6A-Spo11_Toprim"/>
    <property type="match status" value="1"/>
</dbReference>
<feature type="non-terminal residue" evidence="14">
    <location>
        <position position="1"/>
    </location>
</feature>
<evidence type="ECO:0000256" key="1">
    <source>
        <dbReference type="ARBA" id="ARBA00000185"/>
    </source>
</evidence>
<keyword evidence="10" id="KW-0413">Isomerase</keyword>
<dbReference type="GO" id="GO:0000228">
    <property type="term" value="C:nuclear chromosome"/>
    <property type="evidence" value="ECO:0007669"/>
    <property type="project" value="TreeGrafter"/>
</dbReference>
<dbReference type="InterPro" id="IPR034136">
    <property type="entry name" value="TOPRIM_Topo6A/Spo11"/>
</dbReference>
<dbReference type="Proteomes" id="UP000237000">
    <property type="component" value="Unassembled WGS sequence"/>
</dbReference>
<dbReference type="Pfam" id="PF04406">
    <property type="entry name" value="TP6A_N"/>
    <property type="match status" value="1"/>
</dbReference>
<dbReference type="InParanoid" id="A0A2P5FLS3"/>
<keyword evidence="15" id="KW-1185">Reference proteome</keyword>
<dbReference type="GO" id="GO:0003918">
    <property type="term" value="F:DNA topoisomerase type II (double strand cut, ATP-hydrolyzing) activity"/>
    <property type="evidence" value="ECO:0007669"/>
    <property type="project" value="UniProtKB-EC"/>
</dbReference>
<feature type="domain" description="Spo11/DNA topoisomerase VI subunit A N-terminal" evidence="12">
    <location>
        <begin position="82"/>
        <end position="135"/>
    </location>
</feature>
<proteinExistence type="inferred from homology"/>
<dbReference type="STRING" id="63057.A0A2P5FLS3"/>
<comment type="catalytic activity">
    <reaction evidence="1">
        <text>ATP-dependent breakage, passage and rejoining of double-stranded DNA.</text>
        <dbReference type="EC" id="5.6.2.2"/>
    </reaction>
</comment>
<dbReference type="GO" id="GO:0000706">
    <property type="term" value="P:meiotic DNA double-strand break processing"/>
    <property type="evidence" value="ECO:0007669"/>
    <property type="project" value="TreeGrafter"/>
</dbReference>
<evidence type="ECO:0000256" key="4">
    <source>
        <dbReference type="ARBA" id="ARBA00006559"/>
    </source>
</evidence>
<dbReference type="SUPFAM" id="SSF56726">
    <property type="entry name" value="DNA topoisomerase IV, alpha subunit"/>
    <property type="match status" value="1"/>
</dbReference>
<protein>
    <recommendedName>
        <fullName evidence="5">DNA topoisomerase (ATP-hydrolyzing)</fullName>
        <ecNumber evidence="5">5.6.2.2</ecNumber>
    </recommendedName>
</protein>
<keyword evidence="11" id="KW-0539">Nucleus</keyword>
<dbReference type="Gene3D" id="1.10.10.10">
    <property type="entry name" value="Winged helix-like DNA-binding domain superfamily/Winged helix DNA-binding domain"/>
    <property type="match status" value="1"/>
</dbReference>
<evidence type="ECO:0000256" key="5">
    <source>
        <dbReference type="ARBA" id="ARBA00012895"/>
    </source>
</evidence>
<dbReference type="InterPro" id="IPR002815">
    <property type="entry name" value="Spo11/TopoVI_A"/>
</dbReference>
<evidence type="ECO:0000256" key="7">
    <source>
        <dbReference type="ARBA" id="ARBA00022842"/>
    </source>
</evidence>
<evidence type="ECO:0000256" key="2">
    <source>
        <dbReference type="ARBA" id="ARBA00001946"/>
    </source>
</evidence>
<name>A0A2P5FLS3_TREOI</name>
<evidence type="ECO:0000313" key="14">
    <source>
        <dbReference type="EMBL" id="PON98730.1"/>
    </source>
</evidence>
<dbReference type="InterPro" id="IPR036078">
    <property type="entry name" value="Spo11/TopoVI_A_sf"/>
</dbReference>
<dbReference type="GO" id="GO:0042138">
    <property type="term" value="P:meiotic DNA double-strand break formation"/>
    <property type="evidence" value="ECO:0007669"/>
    <property type="project" value="InterPro"/>
</dbReference>
<dbReference type="PANTHER" id="PTHR10848">
    <property type="entry name" value="MEIOTIC RECOMBINATION PROTEIN SPO11"/>
    <property type="match status" value="1"/>
</dbReference>
<evidence type="ECO:0000259" key="13">
    <source>
        <dbReference type="Pfam" id="PF21180"/>
    </source>
</evidence>
<evidence type="ECO:0000259" key="12">
    <source>
        <dbReference type="Pfam" id="PF04406"/>
    </source>
</evidence>
<gene>
    <name evidence="14" type="ORF">TorRG33x02_053450</name>
</gene>